<name>A0A4Y2L241_ARAVE</name>
<feature type="compositionally biased region" description="Polar residues" evidence="1">
    <location>
        <begin position="147"/>
        <end position="159"/>
    </location>
</feature>
<keyword evidence="3" id="KW-1185">Reference proteome</keyword>
<proteinExistence type="predicted"/>
<dbReference type="EMBL" id="BGPR01005273">
    <property type="protein sequence ID" value="GBN08592.1"/>
    <property type="molecule type" value="Genomic_DNA"/>
</dbReference>
<gene>
    <name evidence="2" type="ORF">AVEN_134282_1</name>
</gene>
<accession>A0A4Y2L241</accession>
<protein>
    <submittedName>
        <fullName evidence="2">Uncharacterized protein</fullName>
    </submittedName>
</protein>
<feature type="compositionally biased region" description="Polar residues" evidence="1">
    <location>
        <begin position="9"/>
        <end position="31"/>
    </location>
</feature>
<evidence type="ECO:0000313" key="2">
    <source>
        <dbReference type="EMBL" id="GBN08592.1"/>
    </source>
</evidence>
<evidence type="ECO:0000256" key="1">
    <source>
        <dbReference type="SAM" id="MobiDB-lite"/>
    </source>
</evidence>
<dbReference type="AlphaFoldDB" id="A0A4Y2L241"/>
<feature type="compositionally biased region" description="Low complexity" evidence="1">
    <location>
        <begin position="88"/>
        <end position="98"/>
    </location>
</feature>
<dbReference type="Proteomes" id="UP000499080">
    <property type="component" value="Unassembled WGS sequence"/>
</dbReference>
<feature type="region of interest" description="Disordered" evidence="1">
    <location>
        <begin position="1"/>
        <end position="104"/>
    </location>
</feature>
<feature type="compositionally biased region" description="Basic and acidic residues" evidence="1">
    <location>
        <begin position="33"/>
        <end position="46"/>
    </location>
</feature>
<comment type="caution">
    <text evidence="2">The sequence shown here is derived from an EMBL/GenBank/DDBJ whole genome shotgun (WGS) entry which is preliminary data.</text>
</comment>
<reference evidence="2 3" key="1">
    <citation type="journal article" date="2019" name="Sci. Rep.">
        <title>Orb-weaving spider Araneus ventricosus genome elucidates the spidroin gene catalogue.</title>
        <authorList>
            <person name="Kono N."/>
            <person name="Nakamura H."/>
            <person name="Ohtoshi R."/>
            <person name="Moran D.A.P."/>
            <person name="Shinohara A."/>
            <person name="Yoshida Y."/>
            <person name="Fujiwara M."/>
            <person name="Mori M."/>
            <person name="Tomita M."/>
            <person name="Arakawa K."/>
        </authorList>
    </citation>
    <scope>NUCLEOTIDE SEQUENCE [LARGE SCALE GENOMIC DNA]</scope>
</reference>
<feature type="region of interest" description="Disordered" evidence="1">
    <location>
        <begin position="147"/>
        <end position="175"/>
    </location>
</feature>
<sequence>MGRSEQIVIPTNQTFTPGQANQKPPNASISPEKTARISDKILKNIDSHSLVKAQRHRESEENTTSSTKSHPKTKIILEGNKLNEESKNNVNNKSANGKRIAYNDGFEKPSKHVVIGDPKPAVNDNPPIEEILPIGDSEVLLGGNLNRQEQVAADNSDSPEQLPIPVECGDTFTSQ</sequence>
<organism evidence="2 3">
    <name type="scientific">Araneus ventricosus</name>
    <name type="common">Orbweaver spider</name>
    <name type="synonym">Epeira ventricosa</name>
    <dbReference type="NCBI Taxonomy" id="182803"/>
    <lineage>
        <taxon>Eukaryota</taxon>
        <taxon>Metazoa</taxon>
        <taxon>Ecdysozoa</taxon>
        <taxon>Arthropoda</taxon>
        <taxon>Chelicerata</taxon>
        <taxon>Arachnida</taxon>
        <taxon>Araneae</taxon>
        <taxon>Araneomorphae</taxon>
        <taxon>Entelegynae</taxon>
        <taxon>Araneoidea</taxon>
        <taxon>Araneidae</taxon>
        <taxon>Araneus</taxon>
    </lineage>
</organism>
<evidence type="ECO:0000313" key="3">
    <source>
        <dbReference type="Proteomes" id="UP000499080"/>
    </source>
</evidence>